<dbReference type="RefSeq" id="WP_249311275.1">
    <property type="nucleotide sequence ID" value="NZ_JACRSU010000001.1"/>
</dbReference>
<dbReference type="PANTHER" id="PTHR11014">
    <property type="entry name" value="PEPTIDASE M20 FAMILY MEMBER"/>
    <property type="match status" value="1"/>
</dbReference>
<dbReference type="InterPro" id="IPR011650">
    <property type="entry name" value="Peptidase_M20_dimer"/>
</dbReference>
<comment type="cofactor">
    <cofactor evidence="3">
        <name>Mn(2+)</name>
        <dbReference type="ChEBI" id="CHEBI:29035"/>
    </cofactor>
    <text evidence="3">The Mn(2+) ion enhances activity.</text>
</comment>
<organism evidence="5 6">
    <name type="scientific">Congzhengia minquanensis</name>
    <dbReference type="NCBI Taxonomy" id="2763657"/>
    <lineage>
        <taxon>Bacteria</taxon>
        <taxon>Bacillati</taxon>
        <taxon>Bacillota</taxon>
        <taxon>Clostridia</taxon>
        <taxon>Eubacteriales</taxon>
        <taxon>Oscillospiraceae</taxon>
        <taxon>Congzhengia</taxon>
    </lineage>
</organism>
<proteinExistence type="inferred from homology"/>
<reference evidence="5" key="1">
    <citation type="submission" date="2020-08" db="EMBL/GenBank/DDBJ databases">
        <title>Genome public.</title>
        <authorList>
            <person name="Liu C."/>
            <person name="Sun Q."/>
        </authorList>
    </citation>
    <scope>NUCLEOTIDE SEQUENCE</scope>
    <source>
        <strain evidence="5">H8</strain>
    </source>
</reference>
<sequence>MELSIKQLSEEISAEAIMLRRRLHQMAELSFCEEKTAAFIKKYLENLGLSVKSGIAGTGVTGFLNAGKKNTLLIRADMDALPLDEPHDFDYKSATPGVMHACGHDAHMAVALCSAKLLAQLKEELSVNVLFVFQPGEETEGGAEPMIKTGILEEYHVTNAVGLHVMNDVETGKILLKKGALMASPDDFDLYIHGRGGHGAYPHECIDPIALSARIIAAFDMIGARFISPFAQKVISVCAINGGTFYNIIPDTVHMRGTVRSYEETVRKKIPELMEKAVDGICNIAGASYDFQYNFRYPPLINNDAAADRFEQAVTGVLGKDSVVHGSEPSMAGDDFSYFAQAVPSVYFYLGSGNKKRGITMPLHSSNFDIDEDCLKTGVAAMTAYAVSVG</sequence>
<comment type="caution">
    <text evidence="5">The sequence shown here is derived from an EMBL/GenBank/DDBJ whole genome shotgun (WGS) entry which is preliminary data.</text>
</comment>
<gene>
    <name evidence="5" type="ORF">H8698_04090</name>
</gene>
<dbReference type="InterPro" id="IPR036264">
    <property type="entry name" value="Bact_exopeptidase_dim_dom"/>
</dbReference>
<dbReference type="FunFam" id="3.30.70.360:FF:000014">
    <property type="entry name" value="N-acyl-L-amino acid amidohydrolase"/>
    <property type="match status" value="1"/>
</dbReference>
<dbReference type="InterPro" id="IPR002933">
    <property type="entry name" value="Peptidase_M20"/>
</dbReference>
<dbReference type="GO" id="GO:0016787">
    <property type="term" value="F:hydrolase activity"/>
    <property type="evidence" value="ECO:0007669"/>
    <property type="project" value="UniProtKB-KW"/>
</dbReference>
<evidence type="ECO:0000259" key="4">
    <source>
        <dbReference type="Pfam" id="PF07687"/>
    </source>
</evidence>
<accession>A0A926HU30</accession>
<dbReference type="GO" id="GO:0046872">
    <property type="term" value="F:metal ion binding"/>
    <property type="evidence" value="ECO:0007669"/>
    <property type="project" value="UniProtKB-KW"/>
</dbReference>
<dbReference type="EMBL" id="JACRSU010000001">
    <property type="protein sequence ID" value="MBC8540152.1"/>
    <property type="molecule type" value="Genomic_DNA"/>
</dbReference>
<dbReference type="Gene3D" id="3.40.630.10">
    <property type="entry name" value="Zn peptidases"/>
    <property type="match status" value="1"/>
</dbReference>
<dbReference type="PANTHER" id="PTHR11014:SF63">
    <property type="entry name" value="METALLOPEPTIDASE, PUTATIVE (AFU_ORTHOLOGUE AFUA_6G09600)-RELATED"/>
    <property type="match status" value="1"/>
</dbReference>
<dbReference type="NCBIfam" id="TIGR01891">
    <property type="entry name" value="amidohydrolases"/>
    <property type="match status" value="1"/>
</dbReference>
<evidence type="ECO:0000256" key="1">
    <source>
        <dbReference type="ARBA" id="ARBA00006153"/>
    </source>
</evidence>
<dbReference type="Pfam" id="PF07687">
    <property type="entry name" value="M20_dimer"/>
    <property type="match status" value="1"/>
</dbReference>
<dbReference type="InterPro" id="IPR017439">
    <property type="entry name" value="Amidohydrolase"/>
</dbReference>
<keyword evidence="2" id="KW-0378">Hydrolase</keyword>
<protein>
    <submittedName>
        <fullName evidence="5">Amidohydrolase</fullName>
    </submittedName>
</protein>
<comment type="similarity">
    <text evidence="1">Belongs to the peptidase M20 family.</text>
</comment>
<dbReference type="AlphaFoldDB" id="A0A926HU30"/>
<feature type="binding site" evidence="3">
    <location>
        <position position="138"/>
    </location>
    <ligand>
        <name>Mn(2+)</name>
        <dbReference type="ChEBI" id="CHEBI:29035"/>
        <label>2</label>
    </ligand>
</feature>
<dbReference type="SUPFAM" id="SSF53187">
    <property type="entry name" value="Zn-dependent exopeptidases"/>
    <property type="match status" value="1"/>
</dbReference>
<feature type="binding site" evidence="3">
    <location>
        <position position="102"/>
    </location>
    <ligand>
        <name>Mn(2+)</name>
        <dbReference type="ChEBI" id="CHEBI:29035"/>
        <label>2</label>
    </ligand>
</feature>
<keyword evidence="3" id="KW-0464">Manganese</keyword>
<name>A0A926HU30_9FIRM</name>
<feature type="binding site" evidence="3">
    <location>
        <position position="364"/>
    </location>
    <ligand>
        <name>Mn(2+)</name>
        <dbReference type="ChEBI" id="CHEBI:29035"/>
        <label>2</label>
    </ligand>
</feature>
<feature type="domain" description="Peptidase M20 dimerisation" evidence="4">
    <location>
        <begin position="188"/>
        <end position="279"/>
    </location>
</feature>
<evidence type="ECO:0000313" key="5">
    <source>
        <dbReference type="EMBL" id="MBC8540152.1"/>
    </source>
</evidence>
<dbReference type="SUPFAM" id="SSF55031">
    <property type="entry name" value="Bacterial exopeptidase dimerisation domain"/>
    <property type="match status" value="1"/>
</dbReference>
<feature type="binding site" evidence="3">
    <location>
        <position position="164"/>
    </location>
    <ligand>
        <name>Mn(2+)</name>
        <dbReference type="ChEBI" id="CHEBI:29035"/>
        <label>2</label>
    </ligand>
</feature>
<evidence type="ECO:0000256" key="2">
    <source>
        <dbReference type="ARBA" id="ARBA00022801"/>
    </source>
</evidence>
<dbReference type="PIRSF" id="PIRSF005962">
    <property type="entry name" value="Pept_M20D_amidohydro"/>
    <property type="match status" value="1"/>
</dbReference>
<evidence type="ECO:0000256" key="3">
    <source>
        <dbReference type="PIRSR" id="PIRSR005962-1"/>
    </source>
</evidence>
<dbReference type="Pfam" id="PF01546">
    <property type="entry name" value="Peptidase_M20"/>
    <property type="match status" value="1"/>
</dbReference>
<feature type="binding site" evidence="3">
    <location>
        <position position="104"/>
    </location>
    <ligand>
        <name>Mn(2+)</name>
        <dbReference type="ChEBI" id="CHEBI:29035"/>
        <label>2</label>
    </ligand>
</feature>
<keyword evidence="6" id="KW-1185">Reference proteome</keyword>
<keyword evidence="3" id="KW-0479">Metal-binding</keyword>
<dbReference type="Proteomes" id="UP000611762">
    <property type="component" value="Unassembled WGS sequence"/>
</dbReference>
<evidence type="ECO:0000313" key="6">
    <source>
        <dbReference type="Proteomes" id="UP000611762"/>
    </source>
</evidence>
<dbReference type="Gene3D" id="3.30.70.360">
    <property type="match status" value="1"/>
</dbReference>